<dbReference type="InterPro" id="IPR000873">
    <property type="entry name" value="AMP-dep_synth/lig_dom"/>
</dbReference>
<dbReference type="Proteomes" id="UP000625574">
    <property type="component" value="Unassembled WGS sequence"/>
</dbReference>
<dbReference type="InterPro" id="IPR010071">
    <property type="entry name" value="AA_adenyl_dom"/>
</dbReference>
<dbReference type="Gene3D" id="3.40.50.12780">
    <property type="entry name" value="N-terminal domain of ligase-like"/>
    <property type="match status" value="1"/>
</dbReference>
<proteinExistence type="predicted"/>
<gene>
    <name evidence="4" type="ORF">JDV76_00605</name>
</gene>
<dbReference type="PANTHER" id="PTHR45527">
    <property type="entry name" value="NONRIBOSOMAL PEPTIDE SYNTHETASE"/>
    <property type="match status" value="1"/>
</dbReference>
<feature type="region of interest" description="Disordered" evidence="1">
    <location>
        <begin position="1"/>
        <end position="22"/>
    </location>
</feature>
<evidence type="ECO:0000313" key="4">
    <source>
        <dbReference type="EMBL" id="MBI8999487.1"/>
    </source>
</evidence>
<dbReference type="RefSeq" id="WP_198734949.1">
    <property type="nucleotide sequence ID" value="NZ_JAEIOT010000004.1"/>
</dbReference>
<dbReference type="PROSITE" id="PS00455">
    <property type="entry name" value="AMP_BINDING"/>
    <property type="match status" value="1"/>
</dbReference>
<evidence type="ECO:0000259" key="2">
    <source>
        <dbReference type="Pfam" id="PF00501"/>
    </source>
</evidence>
<evidence type="ECO:0000259" key="3">
    <source>
        <dbReference type="Pfam" id="PF13193"/>
    </source>
</evidence>
<dbReference type="InterPro" id="IPR045851">
    <property type="entry name" value="AMP-bd_C_sf"/>
</dbReference>
<dbReference type="NCBIfam" id="TIGR01733">
    <property type="entry name" value="AA-adenyl-dom"/>
    <property type="match status" value="1"/>
</dbReference>
<dbReference type="Gene3D" id="3.30.300.30">
    <property type="match status" value="1"/>
</dbReference>
<name>A0ABS0VVX4_9CORY</name>
<dbReference type="SUPFAM" id="SSF56801">
    <property type="entry name" value="Acetyl-CoA synthetase-like"/>
    <property type="match status" value="1"/>
</dbReference>
<feature type="domain" description="AMP-dependent synthetase/ligase" evidence="2">
    <location>
        <begin position="37"/>
        <end position="390"/>
    </location>
</feature>
<keyword evidence="5" id="KW-1185">Reference proteome</keyword>
<comment type="caution">
    <text evidence="4">The sequence shown here is derived from an EMBL/GenBank/DDBJ whole genome shotgun (WGS) entry which is preliminary data.</text>
</comment>
<dbReference type="CDD" id="cd05930">
    <property type="entry name" value="A_NRPS"/>
    <property type="match status" value="1"/>
</dbReference>
<dbReference type="Pfam" id="PF13193">
    <property type="entry name" value="AMP-binding_C"/>
    <property type="match status" value="1"/>
</dbReference>
<dbReference type="InterPro" id="IPR025110">
    <property type="entry name" value="AMP-bd_C"/>
</dbReference>
<protein>
    <submittedName>
        <fullName evidence="4">Amino acid adenylation domain-containing protein</fullName>
    </submittedName>
</protein>
<evidence type="ECO:0000256" key="1">
    <source>
        <dbReference type="SAM" id="MobiDB-lite"/>
    </source>
</evidence>
<evidence type="ECO:0000313" key="5">
    <source>
        <dbReference type="Proteomes" id="UP000625574"/>
    </source>
</evidence>
<dbReference type="PANTHER" id="PTHR45527:SF1">
    <property type="entry name" value="FATTY ACID SYNTHASE"/>
    <property type="match status" value="1"/>
</dbReference>
<accession>A0ABS0VVX4</accession>
<sequence length="536" mass="57020">MTSTSPSPSQLRPVPARNRGPVVPVEPATVDEMIRLAAQRHPDLDAVVAADATLTHREFDARVNAFTRTLLDAGVCTGDRVAVVARRSAALPIAAAAVIRAGGVYTPVDPSNPAERIAYILENSEPVLVLTVGDVELPATDLPVIPVPLAPEGDTSAVDARELTRPVTPEDGVYLIYTSGTTGAPKGVLNVHRGAAAHMQWFVRTLGPVEDFRWMQKAPVGFDVSVAEMITPLAGGGAVVLPSATWWPGDVDGFVDVIRDNRVTVLSMVPSHMRVVAEVLEDFGDSLDTLNGLRFLLLGGEAVPTDLAQRCLDEIGCRILGLYGPTEAAMDVTCVEYTADSTPPCPEGTCLLGLPEDNVTVHILDAEGNEVGDDETGELYLAGVQLAAGYVGDEELTARTFVPSPFEGDAGGRMYRTGDLAGWHRGQMYYAGRVDDQVKIRGNRVTLGEVESALSGLDGVRAAAAVADTTGENPELRGFIVADPGCPDYDTLAAQMRGRVPAYAVPSTITLIDQLPVTGNGKLDRRELVRLYHSRK</sequence>
<dbReference type="EMBL" id="JAEIOT010000004">
    <property type="protein sequence ID" value="MBI8999487.1"/>
    <property type="molecule type" value="Genomic_DNA"/>
</dbReference>
<dbReference type="InterPro" id="IPR020845">
    <property type="entry name" value="AMP-binding_CS"/>
</dbReference>
<feature type="domain" description="AMP-binding enzyme C-terminal" evidence="3">
    <location>
        <begin position="449"/>
        <end position="522"/>
    </location>
</feature>
<organism evidence="4 5">
    <name type="scientific">Corynebacterium marambiense</name>
    <dbReference type="NCBI Taxonomy" id="2765364"/>
    <lineage>
        <taxon>Bacteria</taxon>
        <taxon>Bacillati</taxon>
        <taxon>Actinomycetota</taxon>
        <taxon>Actinomycetes</taxon>
        <taxon>Mycobacteriales</taxon>
        <taxon>Corynebacteriaceae</taxon>
        <taxon>Corynebacterium</taxon>
    </lineage>
</organism>
<reference evidence="4 5" key="1">
    <citation type="submission" date="2020-12" db="EMBL/GenBank/DDBJ databases">
        <title>Genome public.</title>
        <authorList>
            <person name="Sun Q."/>
        </authorList>
    </citation>
    <scope>NUCLEOTIDE SEQUENCE [LARGE SCALE GENOMIC DNA]</scope>
    <source>
        <strain evidence="4 5">CCM 8864</strain>
    </source>
</reference>
<dbReference type="InterPro" id="IPR042099">
    <property type="entry name" value="ANL_N_sf"/>
</dbReference>
<dbReference type="Pfam" id="PF00501">
    <property type="entry name" value="AMP-binding"/>
    <property type="match status" value="1"/>
</dbReference>
<feature type="compositionally biased region" description="Polar residues" evidence="1">
    <location>
        <begin position="1"/>
        <end position="10"/>
    </location>
</feature>